<dbReference type="Proteomes" id="UP001234989">
    <property type="component" value="Chromosome 4"/>
</dbReference>
<dbReference type="PANTHER" id="PTHR35771">
    <property type="entry name" value="TRANSMEMBRANE PROTEIN-RELATED"/>
    <property type="match status" value="1"/>
</dbReference>
<name>A0AAF0QLW6_SOLVR</name>
<organism evidence="3 4">
    <name type="scientific">Solanum verrucosum</name>
    <dbReference type="NCBI Taxonomy" id="315347"/>
    <lineage>
        <taxon>Eukaryota</taxon>
        <taxon>Viridiplantae</taxon>
        <taxon>Streptophyta</taxon>
        <taxon>Embryophyta</taxon>
        <taxon>Tracheophyta</taxon>
        <taxon>Spermatophyta</taxon>
        <taxon>Magnoliopsida</taxon>
        <taxon>eudicotyledons</taxon>
        <taxon>Gunneridae</taxon>
        <taxon>Pentapetalae</taxon>
        <taxon>asterids</taxon>
        <taxon>lamiids</taxon>
        <taxon>Solanales</taxon>
        <taxon>Solanaceae</taxon>
        <taxon>Solanoideae</taxon>
        <taxon>Solaneae</taxon>
        <taxon>Solanum</taxon>
    </lineage>
</organism>
<keyword evidence="2" id="KW-0812">Transmembrane</keyword>
<evidence type="ECO:0000256" key="1">
    <source>
        <dbReference type="SAM" id="MobiDB-lite"/>
    </source>
</evidence>
<dbReference type="EMBL" id="CP133615">
    <property type="protein sequence ID" value="WMV26279.1"/>
    <property type="molecule type" value="Genomic_DNA"/>
</dbReference>
<keyword evidence="2" id="KW-0472">Membrane</keyword>
<gene>
    <name evidence="3" type="ORF">MTR67_019664</name>
</gene>
<reference evidence="3" key="1">
    <citation type="submission" date="2023-08" db="EMBL/GenBank/DDBJ databases">
        <title>A de novo genome assembly of Solanum verrucosum Schlechtendal, a Mexican diploid species geographically isolated from the other diploid A-genome species in potato relatives.</title>
        <authorList>
            <person name="Hosaka K."/>
        </authorList>
    </citation>
    <scope>NUCLEOTIDE SEQUENCE</scope>
    <source>
        <tissue evidence="3">Young leaves</tissue>
    </source>
</reference>
<evidence type="ECO:0000313" key="4">
    <source>
        <dbReference type="Proteomes" id="UP001234989"/>
    </source>
</evidence>
<dbReference type="AlphaFoldDB" id="A0AAF0QLW6"/>
<feature type="region of interest" description="Disordered" evidence="1">
    <location>
        <begin position="76"/>
        <end position="98"/>
    </location>
</feature>
<evidence type="ECO:0000256" key="2">
    <source>
        <dbReference type="SAM" id="Phobius"/>
    </source>
</evidence>
<evidence type="ECO:0000313" key="3">
    <source>
        <dbReference type="EMBL" id="WMV26279.1"/>
    </source>
</evidence>
<dbReference type="PANTHER" id="PTHR35771:SF3">
    <property type="entry name" value="TRANSMEMBRANE PROTEIN"/>
    <property type="match status" value="1"/>
</dbReference>
<accession>A0AAF0QLW6</accession>
<keyword evidence="4" id="KW-1185">Reference proteome</keyword>
<proteinExistence type="predicted"/>
<protein>
    <submittedName>
        <fullName evidence="3">Uncharacterized protein</fullName>
    </submittedName>
</protein>
<feature type="transmembrane region" description="Helical" evidence="2">
    <location>
        <begin position="20"/>
        <end position="40"/>
    </location>
</feature>
<sequence length="212" mass="24376">MYEFGDELIIESFKIPWLMWIQFVVMILLVLLLFFGFSVLDLSNNSTSQGSVGSSSHVNLPSNSIRILQHRNLNQHTKGENEASTSREIRAADESQVREGSAEKDATIFKFCVRTEHPCNYFGLAKQAFLKCLGFDSDHDNCNTRRHAKEEGRCYINFRFLRCTKVQVLERVDAASNNNRKTCFGVECFEAFHVKRFCFSDLAVEFLGFSWD</sequence>
<keyword evidence="2" id="KW-1133">Transmembrane helix</keyword>
<feature type="compositionally biased region" description="Basic and acidic residues" evidence="1">
    <location>
        <begin position="77"/>
        <end position="98"/>
    </location>
</feature>